<name>L8Y950_TUPCH</name>
<evidence type="ECO:0000313" key="5">
    <source>
        <dbReference type="Proteomes" id="UP000011518"/>
    </source>
</evidence>
<dbReference type="SUPFAM" id="SSF57586">
    <property type="entry name" value="TNF receptor-like"/>
    <property type="match status" value="1"/>
</dbReference>
<dbReference type="Pfam" id="PF00020">
    <property type="entry name" value="TNFR_c6"/>
    <property type="match status" value="1"/>
</dbReference>
<reference evidence="5" key="2">
    <citation type="journal article" date="2013" name="Nat. Commun.">
        <title>Genome of the Chinese tree shrew.</title>
        <authorList>
            <person name="Fan Y."/>
            <person name="Huang Z.Y."/>
            <person name="Cao C.C."/>
            <person name="Chen C.S."/>
            <person name="Chen Y.X."/>
            <person name="Fan D.D."/>
            <person name="He J."/>
            <person name="Hou H.L."/>
            <person name="Hu L."/>
            <person name="Hu X.T."/>
            <person name="Jiang X.T."/>
            <person name="Lai R."/>
            <person name="Lang Y.S."/>
            <person name="Liang B."/>
            <person name="Liao S.G."/>
            <person name="Mu D."/>
            <person name="Ma Y.Y."/>
            <person name="Niu Y.Y."/>
            <person name="Sun X.Q."/>
            <person name="Xia J.Q."/>
            <person name="Xiao J."/>
            <person name="Xiong Z.Q."/>
            <person name="Xu L."/>
            <person name="Yang L."/>
            <person name="Zhang Y."/>
            <person name="Zhao W."/>
            <person name="Zhao X.D."/>
            <person name="Zheng Y.T."/>
            <person name="Zhou J.M."/>
            <person name="Zhu Y.B."/>
            <person name="Zhang G.J."/>
            <person name="Wang J."/>
            <person name="Yao Y.G."/>
        </authorList>
    </citation>
    <scope>NUCLEOTIDE SEQUENCE [LARGE SCALE GENOMIC DNA]</scope>
</reference>
<proteinExistence type="predicted"/>
<gene>
    <name evidence="4" type="ORF">TREES_T100002157</name>
</gene>
<keyword evidence="5" id="KW-1185">Reference proteome</keyword>
<dbReference type="GO" id="GO:0009897">
    <property type="term" value="C:external side of plasma membrane"/>
    <property type="evidence" value="ECO:0007669"/>
    <property type="project" value="TreeGrafter"/>
</dbReference>
<keyword evidence="4" id="KW-0675">Receptor</keyword>
<dbReference type="FunFam" id="2.10.50.10:FF:000038">
    <property type="entry name" value="Tumor necrosis factor receptor superfamily member 4"/>
    <property type="match status" value="1"/>
</dbReference>
<dbReference type="STRING" id="246437.L8Y950"/>
<dbReference type="EMBL" id="KB364377">
    <property type="protein sequence ID" value="ELV12782.1"/>
    <property type="molecule type" value="Genomic_DNA"/>
</dbReference>
<keyword evidence="1" id="KW-1015">Disulfide bond</keyword>
<dbReference type="PANTHER" id="PTHR47881:SF1">
    <property type="entry name" value="TUMOR NECROSIS FACTOR RECEPTOR SUPERFAMILY MEMBER 4"/>
    <property type="match status" value="1"/>
</dbReference>
<dbReference type="AlphaFoldDB" id="L8Y950"/>
<dbReference type="GO" id="GO:0006954">
    <property type="term" value="P:inflammatory response"/>
    <property type="evidence" value="ECO:0007669"/>
    <property type="project" value="InterPro"/>
</dbReference>
<feature type="disulfide bond" evidence="1">
    <location>
        <begin position="22"/>
        <end position="35"/>
    </location>
</feature>
<feature type="disulfide bond" evidence="1">
    <location>
        <begin position="25"/>
        <end position="43"/>
    </location>
</feature>
<evidence type="ECO:0000259" key="3">
    <source>
        <dbReference type="PROSITE" id="PS50050"/>
    </source>
</evidence>
<accession>L8Y950</accession>
<evidence type="ECO:0000256" key="2">
    <source>
        <dbReference type="SAM" id="Phobius"/>
    </source>
</evidence>
<dbReference type="Gene3D" id="2.10.50.10">
    <property type="entry name" value="Tumor Necrosis Factor Receptor, subunit A, domain 2"/>
    <property type="match status" value="1"/>
</dbReference>
<dbReference type="InterPro" id="IPR001368">
    <property type="entry name" value="TNFR/NGFR_Cys_rich_reg"/>
</dbReference>
<dbReference type="FunCoup" id="L8Y950">
    <property type="interactions" value="226"/>
</dbReference>
<dbReference type="InParanoid" id="L8Y950"/>
<organism evidence="4 5">
    <name type="scientific">Tupaia chinensis</name>
    <name type="common">Chinese tree shrew</name>
    <name type="synonym">Tupaia belangeri chinensis</name>
    <dbReference type="NCBI Taxonomy" id="246437"/>
    <lineage>
        <taxon>Eukaryota</taxon>
        <taxon>Metazoa</taxon>
        <taxon>Chordata</taxon>
        <taxon>Craniata</taxon>
        <taxon>Vertebrata</taxon>
        <taxon>Euteleostomi</taxon>
        <taxon>Mammalia</taxon>
        <taxon>Eutheria</taxon>
        <taxon>Euarchontoglires</taxon>
        <taxon>Scandentia</taxon>
        <taxon>Tupaiidae</taxon>
        <taxon>Tupaia</taxon>
    </lineage>
</organism>
<dbReference type="Proteomes" id="UP000011518">
    <property type="component" value="Unassembled WGS sequence"/>
</dbReference>
<sequence>MLGAAVGLDCVGDTYPNSGRCCHECQPGNWMVSRCDHTRDTVCLPCDPGFYNEVVNYYTCKPCTQCNQILGLGVGLGVLAPLAALLALHLHRRAWRSPPGGNSFRTPIQEEHTDVHSTLAKI</sequence>
<dbReference type="PROSITE" id="PS00652">
    <property type="entry name" value="TNFR_NGFR_1"/>
    <property type="match status" value="1"/>
</dbReference>
<dbReference type="InterPro" id="IPR020445">
    <property type="entry name" value="TNFR_4"/>
</dbReference>
<evidence type="ECO:0000256" key="1">
    <source>
        <dbReference type="PROSITE-ProRule" id="PRU00206"/>
    </source>
</evidence>
<comment type="caution">
    <text evidence="1">Lacks conserved residue(s) required for the propagation of feature annotation.</text>
</comment>
<keyword evidence="2" id="KW-1133">Transmembrane helix</keyword>
<feature type="repeat" description="TNFR-Cys" evidence="1">
    <location>
        <begin position="9"/>
        <end position="43"/>
    </location>
</feature>
<dbReference type="SMART" id="SM00208">
    <property type="entry name" value="TNFR"/>
    <property type="match status" value="1"/>
</dbReference>
<feature type="domain" description="TNFR-Cys" evidence="3">
    <location>
        <begin position="9"/>
        <end position="43"/>
    </location>
</feature>
<reference evidence="5" key="1">
    <citation type="submission" date="2012-07" db="EMBL/GenBank/DDBJ databases">
        <title>Genome of the Chinese tree shrew, a rising model animal genetically related to primates.</title>
        <authorList>
            <person name="Zhang G."/>
            <person name="Fan Y."/>
            <person name="Yao Y."/>
            <person name="Huang Z."/>
        </authorList>
    </citation>
    <scope>NUCLEOTIDE SEQUENCE [LARGE SCALE GENOMIC DNA]</scope>
</reference>
<dbReference type="PANTHER" id="PTHR47881">
    <property type="entry name" value="TUMOR NECROSIS FACTOR RECEPTOR SUBFAMILY MEMBER 4"/>
    <property type="match status" value="1"/>
</dbReference>
<protein>
    <submittedName>
        <fullName evidence="4">Tumor necrosis factor receptor superfamily member 4</fullName>
    </submittedName>
</protein>
<keyword evidence="2" id="KW-0472">Membrane</keyword>
<keyword evidence="2" id="KW-0812">Transmembrane</keyword>
<evidence type="ECO:0000313" key="4">
    <source>
        <dbReference type="EMBL" id="ELV12782.1"/>
    </source>
</evidence>
<dbReference type="PROSITE" id="PS50050">
    <property type="entry name" value="TNFR_NGFR_2"/>
    <property type="match status" value="1"/>
</dbReference>
<feature type="transmembrane region" description="Helical" evidence="2">
    <location>
        <begin position="69"/>
        <end position="88"/>
    </location>
</feature>
<dbReference type="eggNOG" id="ENOG502SB1F">
    <property type="taxonomic scope" value="Eukaryota"/>
</dbReference>
<dbReference type="GO" id="GO:0005031">
    <property type="term" value="F:tumor necrosis factor receptor activity"/>
    <property type="evidence" value="ECO:0007669"/>
    <property type="project" value="InterPro"/>
</dbReference>